<name>D3RXR1_FERPA</name>
<organism evidence="1 2">
    <name type="scientific">Ferroglobus placidus (strain DSM 10642 / AEDII12DO)</name>
    <dbReference type="NCBI Taxonomy" id="589924"/>
    <lineage>
        <taxon>Archaea</taxon>
        <taxon>Methanobacteriati</taxon>
        <taxon>Methanobacteriota</taxon>
        <taxon>Archaeoglobi</taxon>
        <taxon>Archaeoglobales</taxon>
        <taxon>Archaeoglobaceae</taxon>
        <taxon>Ferroglobus</taxon>
    </lineage>
</organism>
<dbReference type="HOGENOM" id="CLU_1598951_0_0_2"/>
<evidence type="ECO:0000313" key="1">
    <source>
        <dbReference type="EMBL" id="ADC65274.1"/>
    </source>
</evidence>
<keyword evidence="2" id="KW-1185">Reference proteome</keyword>
<accession>D3RXR1</accession>
<dbReference type="SUPFAM" id="SSF88723">
    <property type="entry name" value="PIN domain-like"/>
    <property type="match status" value="1"/>
</dbReference>
<sequence length="150" mass="17204">MDVGLIEISHFENPAKDFVLEFLSDVLKWKKKCIIPTSAILGAYHILTRYLKVEKVSAYEALTRSLKTRSPAFYEDISVDAALDSLTNALGYNVESWDGYIVALAKMFKATIYTVDLKLMRKVRDVPVVNPIPEEIFEEYNRWLRARLGI</sequence>
<reference evidence="1 2" key="2">
    <citation type="journal article" date="2011" name="Stand. Genomic Sci.">
        <title>Complete genome sequence of Ferroglobus placidus AEDII12DO.</title>
        <authorList>
            <person name="Anderson I."/>
            <person name="Risso C."/>
            <person name="Holmes D."/>
            <person name="Lucas S."/>
            <person name="Copeland A."/>
            <person name="Lapidus A."/>
            <person name="Cheng J.F."/>
            <person name="Bruce D."/>
            <person name="Goodwin L."/>
            <person name="Pitluck S."/>
            <person name="Saunders E."/>
            <person name="Brettin T."/>
            <person name="Detter J.C."/>
            <person name="Han C."/>
            <person name="Tapia R."/>
            <person name="Larimer F."/>
            <person name="Land M."/>
            <person name="Hauser L."/>
            <person name="Woyke T."/>
            <person name="Lovley D."/>
            <person name="Kyrpides N."/>
            <person name="Ivanova N."/>
        </authorList>
    </citation>
    <scope>NUCLEOTIDE SEQUENCE [LARGE SCALE GENOMIC DNA]</scope>
    <source>
        <strain evidence="2">DSM 10642 / AEDII12DO</strain>
    </source>
</reference>
<dbReference type="AlphaFoldDB" id="D3RXR1"/>
<dbReference type="EMBL" id="CP001899">
    <property type="protein sequence ID" value="ADC65274.1"/>
    <property type="molecule type" value="Genomic_DNA"/>
</dbReference>
<dbReference type="eggNOG" id="arCOG09059">
    <property type="taxonomic scope" value="Archaea"/>
</dbReference>
<proteinExistence type="predicted"/>
<dbReference type="Proteomes" id="UP000002613">
    <property type="component" value="Chromosome"/>
</dbReference>
<dbReference type="InterPro" id="IPR029060">
    <property type="entry name" value="PIN-like_dom_sf"/>
</dbReference>
<reference evidence="2" key="1">
    <citation type="submission" date="2010-02" db="EMBL/GenBank/DDBJ databases">
        <title>Complete sequence of Ferroglobus placidus DSM 10642.</title>
        <authorList>
            <consortium name="US DOE Joint Genome Institute"/>
            <person name="Lucas S."/>
            <person name="Copeland A."/>
            <person name="Lapidus A."/>
            <person name="Cheng J.-F."/>
            <person name="Bruce D."/>
            <person name="Goodwin L."/>
            <person name="Pitluck S."/>
            <person name="Saunders E."/>
            <person name="Brettin T."/>
            <person name="Detter J.C."/>
            <person name="Han C."/>
            <person name="Tapia R."/>
            <person name="Larimer F."/>
            <person name="Land M."/>
            <person name="Hauser L."/>
            <person name="Kyrpides N."/>
            <person name="Ivanova N."/>
            <person name="Holmes D."/>
            <person name="Lovley D."/>
            <person name="Kyrpides N."/>
            <person name="Anderson I.J."/>
            <person name="Woyke T."/>
        </authorList>
    </citation>
    <scope>NUCLEOTIDE SEQUENCE [LARGE SCALE GENOMIC DNA]</scope>
    <source>
        <strain evidence="2">DSM 10642 / AEDII12DO</strain>
    </source>
</reference>
<dbReference type="PaxDb" id="589924-Ferp_1115"/>
<evidence type="ECO:0000313" key="2">
    <source>
        <dbReference type="Proteomes" id="UP000002613"/>
    </source>
</evidence>
<dbReference type="KEGG" id="fpl:Ferp_1115"/>
<protein>
    <recommendedName>
        <fullName evidence="3">PIN domain-containing protein</fullName>
    </recommendedName>
</protein>
<evidence type="ECO:0008006" key="3">
    <source>
        <dbReference type="Google" id="ProtNLM"/>
    </source>
</evidence>
<gene>
    <name evidence="1" type="ordered locus">Ferp_1115</name>
</gene>